<dbReference type="HOGENOM" id="CLU_3427063_0_0_1"/>
<accession>T1KWL3</accession>
<organism evidence="1 2">
    <name type="scientific">Tetranychus urticae</name>
    <name type="common">Two-spotted spider mite</name>
    <dbReference type="NCBI Taxonomy" id="32264"/>
    <lineage>
        <taxon>Eukaryota</taxon>
        <taxon>Metazoa</taxon>
        <taxon>Ecdysozoa</taxon>
        <taxon>Arthropoda</taxon>
        <taxon>Chelicerata</taxon>
        <taxon>Arachnida</taxon>
        <taxon>Acari</taxon>
        <taxon>Acariformes</taxon>
        <taxon>Trombidiformes</taxon>
        <taxon>Prostigmata</taxon>
        <taxon>Eleutherengona</taxon>
        <taxon>Raphignathae</taxon>
        <taxon>Tetranychoidea</taxon>
        <taxon>Tetranychidae</taxon>
        <taxon>Tetranychus</taxon>
    </lineage>
</organism>
<dbReference type="Proteomes" id="UP000015104">
    <property type="component" value="Unassembled WGS sequence"/>
</dbReference>
<dbReference type="AlphaFoldDB" id="T1KWL3"/>
<proteinExistence type="predicted"/>
<name>T1KWL3_TETUR</name>
<evidence type="ECO:0000313" key="2">
    <source>
        <dbReference type="Proteomes" id="UP000015104"/>
    </source>
</evidence>
<reference evidence="2" key="1">
    <citation type="submission" date="2011-08" db="EMBL/GenBank/DDBJ databases">
        <authorList>
            <person name="Rombauts S."/>
        </authorList>
    </citation>
    <scope>NUCLEOTIDE SEQUENCE</scope>
    <source>
        <strain evidence="2">London</strain>
    </source>
</reference>
<dbReference type="EnsemblMetazoa" id="tetur24g02040.1">
    <property type="protein sequence ID" value="tetur24g02040.1"/>
    <property type="gene ID" value="tetur24g02040"/>
</dbReference>
<evidence type="ECO:0000313" key="1">
    <source>
        <dbReference type="EnsemblMetazoa" id="tetur24g02040.1"/>
    </source>
</evidence>
<sequence length="21" mass="2526">MPLNITVICNLTTTWNEKFTW</sequence>
<keyword evidence="2" id="KW-1185">Reference proteome</keyword>
<dbReference type="EMBL" id="CAEY01000644">
    <property type="status" value="NOT_ANNOTATED_CDS"/>
    <property type="molecule type" value="Genomic_DNA"/>
</dbReference>
<reference evidence="1" key="2">
    <citation type="submission" date="2015-06" db="UniProtKB">
        <authorList>
            <consortium name="EnsemblMetazoa"/>
        </authorList>
    </citation>
    <scope>IDENTIFICATION</scope>
</reference>
<protein>
    <submittedName>
        <fullName evidence="1">Uncharacterized protein</fullName>
    </submittedName>
</protein>